<keyword evidence="2" id="KW-1185">Reference proteome</keyword>
<dbReference type="EMBL" id="KI392290">
    <property type="protein sequence ID" value="ERN18074.1"/>
    <property type="molecule type" value="Genomic_DNA"/>
</dbReference>
<dbReference type="HOGENOM" id="CLU_2124419_0_0_1"/>
<name>U5D6L4_AMBTC</name>
<accession>U5D6L4</accession>
<protein>
    <submittedName>
        <fullName evidence="1">Uncharacterized protein</fullName>
    </submittedName>
</protein>
<gene>
    <name evidence="1" type="ORF">AMTR_s00046p00218560</name>
</gene>
<dbReference type="AlphaFoldDB" id="U5D6L4"/>
<sequence>MGLVPCWCLIVMREKRKSEKDADTSSSALSWFETGSLWLASLSTRSWRILLPLNMDLVPCWCLIVMREKRKSEKDAGTSSSSALSWFETDSLWFASLSTRSLRILLPLNMDLVP</sequence>
<dbReference type="Gramene" id="ERN18074">
    <property type="protein sequence ID" value="ERN18074"/>
    <property type="gene ID" value="AMTR_s00046p00218560"/>
</dbReference>
<organism evidence="1 2">
    <name type="scientific">Amborella trichopoda</name>
    <dbReference type="NCBI Taxonomy" id="13333"/>
    <lineage>
        <taxon>Eukaryota</taxon>
        <taxon>Viridiplantae</taxon>
        <taxon>Streptophyta</taxon>
        <taxon>Embryophyta</taxon>
        <taxon>Tracheophyta</taxon>
        <taxon>Spermatophyta</taxon>
        <taxon>Magnoliopsida</taxon>
        <taxon>Amborellales</taxon>
        <taxon>Amborellaceae</taxon>
        <taxon>Amborella</taxon>
    </lineage>
</organism>
<dbReference type="Proteomes" id="UP000017836">
    <property type="component" value="Unassembled WGS sequence"/>
</dbReference>
<proteinExistence type="predicted"/>
<evidence type="ECO:0000313" key="1">
    <source>
        <dbReference type="EMBL" id="ERN18074.1"/>
    </source>
</evidence>
<reference evidence="2" key="1">
    <citation type="journal article" date="2013" name="Science">
        <title>The Amborella genome and the evolution of flowering plants.</title>
        <authorList>
            <consortium name="Amborella Genome Project"/>
        </authorList>
    </citation>
    <scope>NUCLEOTIDE SEQUENCE [LARGE SCALE GENOMIC DNA]</scope>
</reference>
<evidence type="ECO:0000313" key="2">
    <source>
        <dbReference type="Proteomes" id="UP000017836"/>
    </source>
</evidence>